<dbReference type="Proteomes" id="UP000054477">
    <property type="component" value="Unassembled WGS sequence"/>
</dbReference>
<reference evidence="1 2" key="1">
    <citation type="submission" date="2014-04" db="EMBL/GenBank/DDBJ databases">
        <authorList>
            <consortium name="DOE Joint Genome Institute"/>
            <person name="Kuo A."/>
            <person name="Kohler A."/>
            <person name="Nagy L.G."/>
            <person name="Floudas D."/>
            <person name="Copeland A."/>
            <person name="Barry K.W."/>
            <person name="Cichocki N."/>
            <person name="Veneault-Fourrey C."/>
            <person name="LaButti K."/>
            <person name="Lindquist E.A."/>
            <person name="Lipzen A."/>
            <person name="Lundell T."/>
            <person name="Morin E."/>
            <person name="Murat C."/>
            <person name="Sun H."/>
            <person name="Tunlid A."/>
            <person name="Henrissat B."/>
            <person name="Grigoriev I.V."/>
            <person name="Hibbett D.S."/>
            <person name="Martin F."/>
            <person name="Nordberg H.P."/>
            <person name="Cantor M.N."/>
            <person name="Hua S.X."/>
        </authorList>
    </citation>
    <scope>NUCLEOTIDE SEQUENCE [LARGE SCALE GENOMIC DNA]</scope>
    <source>
        <strain evidence="1 2">LaAM-08-1</strain>
    </source>
</reference>
<name>A0A0C9X4R9_9AGAR</name>
<evidence type="ECO:0000313" key="2">
    <source>
        <dbReference type="Proteomes" id="UP000054477"/>
    </source>
</evidence>
<gene>
    <name evidence="1" type="ORF">K443DRAFT_77681</name>
</gene>
<reference evidence="2" key="2">
    <citation type="submission" date="2015-01" db="EMBL/GenBank/DDBJ databases">
        <title>Evolutionary Origins and Diversification of the Mycorrhizal Mutualists.</title>
        <authorList>
            <consortium name="DOE Joint Genome Institute"/>
            <consortium name="Mycorrhizal Genomics Consortium"/>
            <person name="Kohler A."/>
            <person name="Kuo A."/>
            <person name="Nagy L.G."/>
            <person name="Floudas D."/>
            <person name="Copeland A."/>
            <person name="Barry K.W."/>
            <person name="Cichocki N."/>
            <person name="Veneault-Fourrey C."/>
            <person name="LaButti K."/>
            <person name="Lindquist E.A."/>
            <person name="Lipzen A."/>
            <person name="Lundell T."/>
            <person name="Morin E."/>
            <person name="Murat C."/>
            <person name="Riley R."/>
            <person name="Ohm R."/>
            <person name="Sun H."/>
            <person name="Tunlid A."/>
            <person name="Henrissat B."/>
            <person name="Grigoriev I.V."/>
            <person name="Hibbett D.S."/>
            <person name="Martin F."/>
        </authorList>
    </citation>
    <scope>NUCLEOTIDE SEQUENCE [LARGE SCALE GENOMIC DNA]</scope>
    <source>
        <strain evidence="2">LaAM-08-1</strain>
    </source>
</reference>
<accession>A0A0C9X4R9</accession>
<evidence type="ECO:0000313" key="1">
    <source>
        <dbReference type="EMBL" id="KIJ92631.1"/>
    </source>
</evidence>
<sequence length="54" mass="5765">PPRLTFPRHSTLIPPCIPPQQTFSTLLINLSCYALNQDIAGTGAVDAQETPCGV</sequence>
<dbReference type="HOGENOM" id="CLU_3055999_0_0_1"/>
<protein>
    <submittedName>
        <fullName evidence="1">Uncharacterized protein</fullName>
    </submittedName>
</protein>
<dbReference type="AlphaFoldDB" id="A0A0C9X4R9"/>
<keyword evidence="2" id="KW-1185">Reference proteome</keyword>
<proteinExistence type="predicted"/>
<feature type="non-terminal residue" evidence="1">
    <location>
        <position position="1"/>
    </location>
</feature>
<organism evidence="1 2">
    <name type="scientific">Laccaria amethystina LaAM-08-1</name>
    <dbReference type="NCBI Taxonomy" id="1095629"/>
    <lineage>
        <taxon>Eukaryota</taxon>
        <taxon>Fungi</taxon>
        <taxon>Dikarya</taxon>
        <taxon>Basidiomycota</taxon>
        <taxon>Agaricomycotina</taxon>
        <taxon>Agaricomycetes</taxon>
        <taxon>Agaricomycetidae</taxon>
        <taxon>Agaricales</taxon>
        <taxon>Agaricineae</taxon>
        <taxon>Hydnangiaceae</taxon>
        <taxon>Laccaria</taxon>
    </lineage>
</organism>
<dbReference type="EMBL" id="KN838896">
    <property type="protein sequence ID" value="KIJ92631.1"/>
    <property type="molecule type" value="Genomic_DNA"/>
</dbReference>
<feature type="non-terminal residue" evidence="1">
    <location>
        <position position="54"/>
    </location>
</feature>